<proteinExistence type="predicted"/>
<evidence type="ECO:0000256" key="1">
    <source>
        <dbReference type="SAM" id="SignalP"/>
    </source>
</evidence>
<reference evidence="2 3" key="1">
    <citation type="submission" date="2021-06" db="EMBL/GenBank/DDBJ databases">
        <authorList>
            <person name="Palmer J.M."/>
        </authorList>
    </citation>
    <scope>NUCLEOTIDE SEQUENCE [LARGE SCALE GENOMIC DNA]</scope>
    <source>
        <strain evidence="2 3">GA_2019</strain>
        <tissue evidence="2">Muscle</tissue>
    </source>
</reference>
<organism evidence="2 3">
    <name type="scientific">Goodea atripinnis</name>
    <dbReference type="NCBI Taxonomy" id="208336"/>
    <lineage>
        <taxon>Eukaryota</taxon>
        <taxon>Metazoa</taxon>
        <taxon>Chordata</taxon>
        <taxon>Craniata</taxon>
        <taxon>Vertebrata</taxon>
        <taxon>Euteleostomi</taxon>
        <taxon>Actinopterygii</taxon>
        <taxon>Neopterygii</taxon>
        <taxon>Teleostei</taxon>
        <taxon>Neoteleostei</taxon>
        <taxon>Acanthomorphata</taxon>
        <taxon>Ovalentaria</taxon>
        <taxon>Atherinomorphae</taxon>
        <taxon>Cyprinodontiformes</taxon>
        <taxon>Goodeidae</taxon>
        <taxon>Goodea</taxon>
    </lineage>
</organism>
<feature type="signal peptide" evidence="1">
    <location>
        <begin position="1"/>
        <end position="20"/>
    </location>
</feature>
<gene>
    <name evidence="2" type="ORF">GOODEAATRI_032681</name>
</gene>
<accession>A0ABV0NFI9</accession>
<protein>
    <submittedName>
        <fullName evidence="2">Uncharacterized protein</fullName>
    </submittedName>
</protein>
<evidence type="ECO:0000313" key="2">
    <source>
        <dbReference type="EMBL" id="MEQ2170180.1"/>
    </source>
</evidence>
<evidence type="ECO:0000313" key="3">
    <source>
        <dbReference type="Proteomes" id="UP001476798"/>
    </source>
</evidence>
<feature type="non-terminal residue" evidence="2">
    <location>
        <position position="1"/>
    </location>
</feature>
<name>A0ABV0NFI9_9TELE</name>
<dbReference type="EMBL" id="JAHRIO010036241">
    <property type="protein sequence ID" value="MEQ2170180.1"/>
    <property type="molecule type" value="Genomic_DNA"/>
</dbReference>
<keyword evidence="1" id="KW-0732">Signal</keyword>
<comment type="caution">
    <text evidence="2">The sequence shown here is derived from an EMBL/GenBank/DDBJ whole genome shotgun (WGS) entry which is preliminary data.</text>
</comment>
<dbReference type="Proteomes" id="UP001476798">
    <property type="component" value="Unassembled WGS sequence"/>
</dbReference>
<sequence length="85" mass="9482">FPHRVQLALTVFLQSRVSFCCLIMKTKPSPGPLEGFTLPSLAFLRLFVFSHLLRDTQVLSRPVQRAAPSTLIEEETDGLGHSSED</sequence>
<keyword evidence="3" id="KW-1185">Reference proteome</keyword>
<feature type="chain" id="PRO_5046749477" evidence="1">
    <location>
        <begin position="21"/>
        <end position="85"/>
    </location>
</feature>